<dbReference type="GO" id="GO:0140825">
    <property type="term" value="F:lactoperoxidase activity"/>
    <property type="evidence" value="ECO:0007669"/>
    <property type="project" value="UniProtKB-EC"/>
</dbReference>
<dbReference type="Proteomes" id="UP000516437">
    <property type="component" value="Chromosome 5"/>
</dbReference>
<evidence type="ECO:0000256" key="10">
    <source>
        <dbReference type="PIRSR" id="PIRSR600823-1"/>
    </source>
</evidence>
<feature type="binding site" evidence="12">
    <location>
        <position position="73"/>
    </location>
    <ligand>
        <name>Ca(2+)</name>
        <dbReference type="ChEBI" id="CHEBI:29108"/>
        <label>1</label>
    </ligand>
</feature>
<feature type="binding site" evidence="12">
    <location>
        <position position="69"/>
    </location>
    <ligand>
        <name>Ca(2+)</name>
        <dbReference type="ChEBI" id="CHEBI:29108"/>
        <label>1</label>
    </ligand>
</feature>
<feature type="binding site" evidence="12">
    <location>
        <position position="194"/>
    </location>
    <ligand>
        <name>Ca(2+)</name>
        <dbReference type="ChEBI" id="CHEBI:29108"/>
        <label>2</label>
    </ligand>
</feature>
<evidence type="ECO:0000256" key="8">
    <source>
        <dbReference type="ARBA" id="ARBA00023004"/>
    </source>
</evidence>
<comment type="catalytic activity">
    <reaction evidence="1 15">
        <text>2 a phenolic donor + H2O2 = 2 a phenolic radical donor + 2 H2O</text>
        <dbReference type="Rhea" id="RHEA:56136"/>
        <dbReference type="ChEBI" id="CHEBI:15377"/>
        <dbReference type="ChEBI" id="CHEBI:16240"/>
        <dbReference type="ChEBI" id="CHEBI:139520"/>
        <dbReference type="ChEBI" id="CHEBI:139521"/>
        <dbReference type="EC" id="1.11.1.7"/>
    </reaction>
</comment>
<evidence type="ECO:0000256" key="4">
    <source>
        <dbReference type="ARBA" id="ARBA00022617"/>
    </source>
</evidence>
<evidence type="ECO:0000256" key="11">
    <source>
        <dbReference type="PIRSR" id="PIRSR600823-2"/>
    </source>
</evidence>
<feature type="binding site" evidence="12">
    <location>
        <position position="66"/>
    </location>
    <ligand>
        <name>Ca(2+)</name>
        <dbReference type="ChEBI" id="CHEBI:29108"/>
        <label>1</label>
    </ligand>
</feature>
<dbReference type="PANTHER" id="PTHR31517:SF81">
    <property type="entry name" value="PEROXIDASE"/>
    <property type="match status" value="1"/>
</dbReference>
<keyword evidence="5 12" id="KW-0479">Metal-binding</keyword>
<dbReference type="InterPro" id="IPR033905">
    <property type="entry name" value="Secretory_peroxidase"/>
</dbReference>
<dbReference type="GO" id="GO:0020037">
    <property type="term" value="F:heme binding"/>
    <property type="evidence" value="ECO:0007669"/>
    <property type="project" value="UniProtKB-UniRule"/>
</dbReference>
<dbReference type="SUPFAM" id="SSF48113">
    <property type="entry name" value="Heme-dependent peroxidases"/>
    <property type="match status" value="1"/>
</dbReference>
<dbReference type="GO" id="GO:0046872">
    <property type="term" value="F:metal ion binding"/>
    <property type="evidence" value="ECO:0007669"/>
    <property type="project" value="UniProtKB-UniRule"/>
</dbReference>
<dbReference type="PROSITE" id="PS50873">
    <property type="entry name" value="PEROXIDASE_4"/>
    <property type="match status" value="1"/>
</dbReference>
<dbReference type="Pfam" id="PF00141">
    <property type="entry name" value="peroxidase"/>
    <property type="match status" value="1"/>
</dbReference>
<evidence type="ECO:0000259" key="16">
    <source>
        <dbReference type="PROSITE" id="PS50873"/>
    </source>
</evidence>
<evidence type="ECO:0000256" key="15">
    <source>
        <dbReference type="RuleBase" id="RU362060"/>
    </source>
</evidence>
<feature type="disulfide bond" evidence="14">
    <location>
        <begin position="34"/>
        <end position="114"/>
    </location>
</feature>
<dbReference type="GO" id="GO:0006979">
    <property type="term" value="P:response to oxidative stress"/>
    <property type="evidence" value="ECO:0007669"/>
    <property type="project" value="UniProtKB-UniRule"/>
</dbReference>
<dbReference type="Gene3D" id="1.10.420.10">
    <property type="entry name" value="Peroxidase, domain 2"/>
    <property type="match status" value="1"/>
</dbReference>
<evidence type="ECO:0000256" key="5">
    <source>
        <dbReference type="ARBA" id="ARBA00022723"/>
    </source>
</evidence>
<keyword evidence="15" id="KW-0376">Hydrogen peroxide</keyword>
<dbReference type="GO" id="GO:0042744">
    <property type="term" value="P:hydrogen peroxide catabolic process"/>
    <property type="evidence" value="ECO:0007669"/>
    <property type="project" value="UniProtKB-KW"/>
</dbReference>
<evidence type="ECO:0000256" key="9">
    <source>
        <dbReference type="ARBA" id="ARBA00023157"/>
    </source>
</evidence>
<feature type="binding site" evidence="12">
    <location>
        <position position="75"/>
    </location>
    <ligand>
        <name>Ca(2+)</name>
        <dbReference type="ChEBI" id="CHEBI:29108"/>
        <label>1</label>
    </ligand>
</feature>
<reference evidence="17 18" key="1">
    <citation type="journal article" date="2019" name="Plant Biotechnol. J.">
        <title>The red bayberry genome and genetic basis of sex determination.</title>
        <authorList>
            <person name="Jia H.M."/>
            <person name="Jia H.J."/>
            <person name="Cai Q.L."/>
            <person name="Wang Y."/>
            <person name="Zhao H.B."/>
            <person name="Yang W.F."/>
            <person name="Wang G.Y."/>
            <person name="Li Y.H."/>
            <person name="Zhan D.L."/>
            <person name="Shen Y.T."/>
            <person name="Niu Q.F."/>
            <person name="Chang L."/>
            <person name="Qiu J."/>
            <person name="Zhao L."/>
            <person name="Xie H.B."/>
            <person name="Fu W.Y."/>
            <person name="Jin J."/>
            <person name="Li X.W."/>
            <person name="Jiao Y."/>
            <person name="Zhou C.C."/>
            <person name="Tu T."/>
            <person name="Chai C.Y."/>
            <person name="Gao J.L."/>
            <person name="Fan L.J."/>
            <person name="van de Weg E."/>
            <person name="Wang J.Y."/>
            <person name="Gao Z.S."/>
        </authorList>
    </citation>
    <scope>NUCLEOTIDE SEQUENCE [LARGE SCALE GENOMIC DNA]</scope>
    <source>
        <tissue evidence="17">Leaves</tissue>
    </source>
</reference>
<keyword evidence="6" id="KW-0732">Signal</keyword>
<evidence type="ECO:0000313" key="17">
    <source>
        <dbReference type="EMBL" id="KAB1213831.1"/>
    </source>
</evidence>
<dbReference type="EMBL" id="RXIC02000023">
    <property type="protein sequence ID" value="KAB1213831.1"/>
    <property type="molecule type" value="Genomic_DNA"/>
</dbReference>
<feature type="disulfide bond" evidence="14">
    <location>
        <begin position="67"/>
        <end position="72"/>
    </location>
</feature>
<feature type="disulfide bond" evidence="14">
    <location>
        <begin position="200"/>
        <end position="230"/>
    </location>
</feature>
<comment type="similarity">
    <text evidence="15">Belongs to the peroxidase family. Classical plant (class III) peroxidase subfamily.</text>
</comment>
<feature type="binding site" evidence="12">
    <location>
        <position position="71"/>
    </location>
    <ligand>
        <name>Ca(2+)</name>
        <dbReference type="ChEBI" id="CHEBI:29108"/>
        <label>1</label>
    </ligand>
</feature>
<sequence length="324" mass="35238">MDLIRTAVVVVLIIGLGTGVEVGAIQYNFYEKSCPQLENIVRTALVPIFLTDPTTPAALLRLMFHDCQVQGCDASILVDPVEENLSSEMASRKNFGIRKRGLISMLKSLVEAACPEQVSCADILILAAREAVAISEGPHIKVPLGRRDSSIAPSYELADALIPPAAAGVDDMLRIFAGKGMTIEESVAIMGAHTLGITHCLNILNRLYEQEGDQHQRMEPKFEALLRSICPKVSSTSNSSFVLNDPTTLVFDNHYYKNAMGGRGVLRIDAEMVSDPRTAPIAQHFATDRDDFFLAFSTAFVKLSTSGVLTGDQGVIRKRCNVVD</sequence>
<evidence type="ECO:0000256" key="13">
    <source>
        <dbReference type="PIRSR" id="PIRSR600823-4"/>
    </source>
</evidence>
<evidence type="ECO:0000313" key="18">
    <source>
        <dbReference type="Proteomes" id="UP000516437"/>
    </source>
</evidence>
<evidence type="ECO:0000256" key="7">
    <source>
        <dbReference type="ARBA" id="ARBA00023002"/>
    </source>
</evidence>
<keyword evidence="18" id="KW-1185">Reference proteome</keyword>
<feature type="binding site" evidence="11">
    <location>
        <position position="163"/>
    </location>
    <ligand>
        <name>substrate</name>
    </ligand>
</feature>
<keyword evidence="3 15" id="KW-0575">Peroxidase</keyword>
<comment type="caution">
    <text evidence="17">The sequence shown here is derived from an EMBL/GenBank/DDBJ whole genome shotgun (WGS) entry which is preliminary data.</text>
</comment>
<keyword evidence="4 15" id="KW-0349">Heme</keyword>
<dbReference type="Gene3D" id="1.10.520.10">
    <property type="match status" value="1"/>
</dbReference>
<feature type="binding site" evidence="12">
    <location>
        <position position="247"/>
    </location>
    <ligand>
        <name>Ca(2+)</name>
        <dbReference type="ChEBI" id="CHEBI:29108"/>
        <label>2</label>
    </ligand>
</feature>
<feature type="binding site" description="axial binding residue" evidence="12">
    <location>
        <position position="193"/>
    </location>
    <ligand>
        <name>heme b</name>
        <dbReference type="ChEBI" id="CHEBI:60344"/>
    </ligand>
    <ligandPart>
        <name>Fe</name>
        <dbReference type="ChEBI" id="CHEBI:18248"/>
    </ligandPart>
</feature>
<dbReference type="InterPro" id="IPR010255">
    <property type="entry name" value="Haem_peroxidase_sf"/>
</dbReference>
<dbReference type="InterPro" id="IPR002016">
    <property type="entry name" value="Haem_peroxidase"/>
</dbReference>
<feature type="domain" description="Plant heme peroxidase family profile" evidence="16">
    <location>
        <begin position="24"/>
        <end position="324"/>
    </location>
</feature>
<evidence type="ECO:0000256" key="6">
    <source>
        <dbReference type="ARBA" id="ARBA00022729"/>
    </source>
</evidence>
<evidence type="ECO:0000256" key="2">
    <source>
        <dbReference type="ARBA" id="ARBA00012313"/>
    </source>
</evidence>
<dbReference type="AlphaFoldDB" id="A0A6A1VLR6"/>
<keyword evidence="7 15" id="KW-0560">Oxidoreductase</keyword>
<evidence type="ECO:0000256" key="14">
    <source>
        <dbReference type="PIRSR" id="PIRSR600823-5"/>
    </source>
</evidence>
<protein>
    <recommendedName>
        <fullName evidence="2 15">Peroxidase</fullName>
        <ecNumber evidence="2 15">1.11.1.7</ecNumber>
    </recommendedName>
</protein>
<comment type="function">
    <text evidence="15">Removal of H(2)O(2), oxidation of toxic reductants, biosynthesis and degradation of lignin, suberization, auxin catabolism, response to environmental stresses such as wounding, pathogen attack and oxidative stress.</text>
</comment>
<name>A0A6A1VLR6_9ROSI</name>
<dbReference type="GO" id="GO:0005576">
    <property type="term" value="C:extracellular region"/>
    <property type="evidence" value="ECO:0007669"/>
    <property type="project" value="UniProtKB-SubCell"/>
</dbReference>
<dbReference type="EC" id="1.11.1.7" evidence="2 15"/>
<feature type="binding site" evidence="12">
    <location>
        <position position="252"/>
    </location>
    <ligand>
        <name>Ca(2+)</name>
        <dbReference type="ChEBI" id="CHEBI:29108"/>
        <label>2</label>
    </ligand>
</feature>
<evidence type="ECO:0000256" key="12">
    <source>
        <dbReference type="PIRSR" id="PIRSR600823-3"/>
    </source>
</evidence>
<dbReference type="PRINTS" id="PR00458">
    <property type="entry name" value="PEROXIDASE"/>
</dbReference>
<evidence type="ECO:0000256" key="3">
    <source>
        <dbReference type="ARBA" id="ARBA00022559"/>
    </source>
</evidence>
<dbReference type="OrthoDB" id="2113341at2759"/>
<dbReference type="FunFam" id="1.10.420.10:FF:000007">
    <property type="entry name" value="Peroxidase"/>
    <property type="match status" value="1"/>
</dbReference>
<comment type="cofactor">
    <cofactor evidence="12 15">
        <name>heme b</name>
        <dbReference type="ChEBI" id="CHEBI:60344"/>
    </cofactor>
    <text evidence="12 15">Binds 1 heme b (iron(II)-protoporphyrin IX) group per subunit.</text>
</comment>
<dbReference type="CDD" id="cd00693">
    <property type="entry name" value="secretory_peroxidase"/>
    <property type="match status" value="1"/>
</dbReference>
<gene>
    <name evidence="17" type="ORF">CJ030_MR5G017094</name>
</gene>
<proteinExistence type="inferred from homology"/>
<dbReference type="PRINTS" id="PR00461">
    <property type="entry name" value="PLPEROXIDASE"/>
</dbReference>
<keyword evidence="9 14" id="KW-1015">Disulfide bond</keyword>
<dbReference type="InterPro" id="IPR000823">
    <property type="entry name" value="Peroxidase_pln"/>
</dbReference>
<comment type="cofactor">
    <cofactor evidence="12 15">
        <name>Ca(2+)</name>
        <dbReference type="ChEBI" id="CHEBI:29108"/>
    </cofactor>
    <text evidence="12 15">Binds 2 calcium ions per subunit.</text>
</comment>
<keyword evidence="8 12" id="KW-0408">Iron</keyword>
<keyword evidence="12 15" id="KW-0106">Calcium</keyword>
<feature type="active site" description="Proton acceptor" evidence="10">
    <location>
        <position position="65"/>
    </location>
</feature>
<accession>A0A6A1VLR6</accession>
<comment type="subcellular location">
    <subcellularLocation>
        <location evidence="15">Secreted</location>
    </subcellularLocation>
</comment>
<feature type="site" description="Transition state stabilizer" evidence="13">
    <location>
        <position position="61"/>
    </location>
</feature>
<keyword evidence="15" id="KW-0964">Secreted</keyword>
<organism evidence="17 18">
    <name type="scientific">Morella rubra</name>
    <name type="common">Chinese bayberry</name>
    <dbReference type="NCBI Taxonomy" id="262757"/>
    <lineage>
        <taxon>Eukaryota</taxon>
        <taxon>Viridiplantae</taxon>
        <taxon>Streptophyta</taxon>
        <taxon>Embryophyta</taxon>
        <taxon>Tracheophyta</taxon>
        <taxon>Spermatophyta</taxon>
        <taxon>Magnoliopsida</taxon>
        <taxon>eudicotyledons</taxon>
        <taxon>Gunneridae</taxon>
        <taxon>Pentapetalae</taxon>
        <taxon>rosids</taxon>
        <taxon>fabids</taxon>
        <taxon>Fagales</taxon>
        <taxon>Myricaceae</taxon>
        <taxon>Morella</taxon>
    </lineage>
</organism>
<feature type="binding site" evidence="12">
    <location>
        <position position="88"/>
    </location>
    <ligand>
        <name>Ca(2+)</name>
        <dbReference type="ChEBI" id="CHEBI:29108"/>
        <label>1</label>
    </ligand>
</feature>
<dbReference type="PANTHER" id="PTHR31517">
    <property type="match status" value="1"/>
</dbReference>
<evidence type="ECO:0000256" key="1">
    <source>
        <dbReference type="ARBA" id="ARBA00000189"/>
    </source>
</evidence>
<feature type="disulfide bond" evidence="14">
    <location>
        <begin position="120"/>
        <end position="320"/>
    </location>
</feature>